<proteinExistence type="predicted"/>
<comment type="caution">
    <text evidence="2">The sequence shown here is derived from an EMBL/GenBank/DDBJ whole genome shotgun (WGS) entry which is preliminary data.</text>
</comment>
<evidence type="ECO:0000313" key="2">
    <source>
        <dbReference type="EMBL" id="EXI65067.1"/>
    </source>
</evidence>
<keyword evidence="1" id="KW-0812">Transmembrane</keyword>
<evidence type="ECO:0000256" key="1">
    <source>
        <dbReference type="SAM" id="Phobius"/>
    </source>
</evidence>
<name>A0A011NKF2_9PROT</name>
<dbReference type="Proteomes" id="UP000020218">
    <property type="component" value="Unassembled WGS sequence"/>
</dbReference>
<keyword evidence="1" id="KW-1133">Transmembrane helix</keyword>
<keyword evidence="3" id="KW-1185">Reference proteome</keyword>
<dbReference type="EMBL" id="JFAX01000029">
    <property type="protein sequence ID" value="EXI65067.1"/>
    <property type="molecule type" value="Genomic_DNA"/>
</dbReference>
<gene>
    <name evidence="2" type="ORF">AW08_03520</name>
</gene>
<reference evidence="2" key="1">
    <citation type="submission" date="2014-02" db="EMBL/GenBank/DDBJ databases">
        <title>Expanding our view of genomic diversity in Candidatus Accumulibacter clades.</title>
        <authorList>
            <person name="Skennerton C.T."/>
            <person name="Barr J.J."/>
            <person name="Slater F.R."/>
            <person name="Bond P.L."/>
            <person name="Tyson G.W."/>
        </authorList>
    </citation>
    <scope>NUCLEOTIDE SEQUENCE [LARGE SCALE GENOMIC DNA]</scope>
</reference>
<organism evidence="2 3">
    <name type="scientific">Candidatus Accumulibacter adjunctus</name>
    <dbReference type="NCBI Taxonomy" id="1454001"/>
    <lineage>
        <taxon>Bacteria</taxon>
        <taxon>Pseudomonadati</taxon>
        <taxon>Pseudomonadota</taxon>
        <taxon>Betaproteobacteria</taxon>
        <taxon>Candidatus Accumulibacter</taxon>
    </lineage>
</organism>
<accession>A0A011NKF2</accession>
<dbReference type="AlphaFoldDB" id="A0A011NKF2"/>
<feature type="transmembrane region" description="Helical" evidence="1">
    <location>
        <begin position="94"/>
        <end position="113"/>
    </location>
</feature>
<evidence type="ECO:0000313" key="3">
    <source>
        <dbReference type="Proteomes" id="UP000020218"/>
    </source>
</evidence>
<keyword evidence="1" id="KW-0472">Membrane</keyword>
<protein>
    <submittedName>
        <fullName evidence="2">Uncharacterized protein</fullName>
    </submittedName>
</protein>
<sequence length="181" mass="20165">MSARWRNQRRQALDQFERRQHRSDAAAAACFDAFMDQMVGVDFTQTLQREGGASTVAQQPFQALAVGRFDAQPSVERQAVTVIPARHRLGVFRLSWIGSILGAMLILFVFRLVNKLAGRSSAIRCGLSPLPFPASAASSGLRRRLQCRRRDRDDALGQQARLVVIVDNHSERAAVSGDEFR</sequence>